<proteinExistence type="predicted"/>
<evidence type="ECO:0000256" key="2">
    <source>
        <dbReference type="ARBA" id="ARBA00022833"/>
    </source>
</evidence>
<dbReference type="PROSITE" id="PS00463">
    <property type="entry name" value="ZN2_CY6_FUNGAL_1"/>
    <property type="match status" value="1"/>
</dbReference>
<gene>
    <name evidence="9" type="ORF">E0L32_003160</name>
</gene>
<dbReference type="Gene3D" id="4.10.240.10">
    <property type="entry name" value="Zn(2)-C6 fungal-type DNA-binding domain"/>
    <property type="match status" value="1"/>
</dbReference>
<evidence type="ECO:0000256" key="4">
    <source>
        <dbReference type="ARBA" id="ARBA00023125"/>
    </source>
</evidence>
<dbReference type="GeneID" id="41970607"/>
<evidence type="ECO:0000256" key="3">
    <source>
        <dbReference type="ARBA" id="ARBA00023015"/>
    </source>
</evidence>
<dbReference type="InterPro" id="IPR001138">
    <property type="entry name" value="Zn2Cys6_DnaBD"/>
</dbReference>
<dbReference type="SMART" id="SM00066">
    <property type="entry name" value="GAL4"/>
    <property type="match status" value="1"/>
</dbReference>
<feature type="region of interest" description="Disordered" evidence="7">
    <location>
        <begin position="1"/>
        <end position="39"/>
    </location>
</feature>
<dbReference type="InParanoid" id="A0A507BC86"/>
<dbReference type="Pfam" id="PF00172">
    <property type="entry name" value="Zn_clus"/>
    <property type="match status" value="1"/>
</dbReference>
<sequence length="657" mass="73332">MSDQSTPAPPPAELTADRSQHASPLSGQSLPTRLKLSRTSTPKVRTGCITCKKRHVKCDEAKPQCGNCIKTRGYCEGYEATKKKKKPVAGMPEQICWDSNTALTRTSPNGSSVGSSPQTTRGISPSSIPFQITLDSLEFGDAAGKRYFDEFVRLVRGPWIVATSNSDLWGNTLPQVARNSTTLRHAAMGIGALIMWHRQSKHKSLRSAERLEMPTATDGEDSHAYRAVAHYGKSLKMLSKNFGLQDAIFMSMLLLCFESLRGNRTAAIDHVNHGLALLLYLVMDGNVCGQDLETMAPDPKPLIAAIGDIFTHLGNQARCIFPSQVGGPLSLPNFSKGLRDKAQTMESFAVLISQLPRDVTATIDRMPAVFTTLDEFEKFWTLVRREQTAVGPLVLQLIHDSGVLHSADGQAIHSFVQGLISHPAILEHCANARRLVKALDAAFTPLFQKMLVNHDPDTPAYLRTIYLRLQYLAIAVFDDFPQYYDIDSLTANNPGFRDYLSMAEIAVRAARRQIKTTAHQLSLHADISLRLLHVALMCRDPILREEAVFLLRDYPGQDGLFNTRGMYAVARRNRVVEAGNTVEGTPQQQWERLWRREFAFENGGDRVLFRYLVKDEAEAKWVLVEEWCDTRGKSDNVVWHRQMVHGEVRLLSSSLFS</sequence>
<evidence type="ECO:0000256" key="5">
    <source>
        <dbReference type="ARBA" id="ARBA00023163"/>
    </source>
</evidence>
<dbReference type="PANTHER" id="PTHR36206:SF12">
    <property type="entry name" value="ASPERCRYPTIN BIOSYNTHESIS CLUSTER-SPECIFIC TRANSCRIPTION REGULATOR ATNN-RELATED"/>
    <property type="match status" value="1"/>
</dbReference>
<dbReference type="Proteomes" id="UP000319257">
    <property type="component" value="Unassembled WGS sequence"/>
</dbReference>
<dbReference type="GO" id="GO:0008270">
    <property type="term" value="F:zinc ion binding"/>
    <property type="evidence" value="ECO:0007669"/>
    <property type="project" value="InterPro"/>
</dbReference>
<evidence type="ECO:0000256" key="6">
    <source>
        <dbReference type="ARBA" id="ARBA00023242"/>
    </source>
</evidence>
<dbReference type="AlphaFoldDB" id="A0A507BC86"/>
<keyword evidence="2" id="KW-0862">Zinc</keyword>
<dbReference type="RefSeq" id="XP_030999228.1">
    <property type="nucleotide sequence ID" value="XM_031137430.1"/>
</dbReference>
<organism evidence="9 10">
    <name type="scientific">Thyridium curvatum</name>
    <dbReference type="NCBI Taxonomy" id="1093900"/>
    <lineage>
        <taxon>Eukaryota</taxon>
        <taxon>Fungi</taxon>
        <taxon>Dikarya</taxon>
        <taxon>Ascomycota</taxon>
        <taxon>Pezizomycotina</taxon>
        <taxon>Sordariomycetes</taxon>
        <taxon>Sordariomycetidae</taxon>
        <taxon>Thyridiales</taxon>
        <taxon>Thyridiaceae</taxon>
        <taxon>Thyridium</taxon>
    </lineage>
</organism>
<dbReference type="CDD" id="cd00067">
    <property type="entry name" value="GAL4"/>
    <property type="match status" value="1"/>
</dbReference>
<dbReference type="PANTHER" id="PTHR36206">
    <property type="entry name" value="ASPERCRYPTIN BIOSYNTHESIS CLUSTER-SPECIFIC TRANSCRIPTION REGULATOR ATNN-RELATED"/>
    <property type="match status" value="1"/>
</dbReference>
<dbReference type="SUPFAM" id="SSF57701">
    <property type="entry name" value="Zn2/Cys6 DNA-binding domain"/>
    <property type="match status" value="1"/>
</dbReference>
<dbReference type="EMBL" id="SKBQ01000013">
    <property type="protein sequence ID" value="TPX17517.1"/>
    <property type="molecule type" value="Genomic_DNA"/>
</dbReference>
<dbReference type="InterPro" id="IPR052360">
    <property type="entry name" value="Transcr_Regulatory_Proteins"/>
</dbReference>
<evidence type="ECO:0000259" key="8">
    <source>
        <dbReference type="PROSITE" id="PS50048"/>
    </source>
</evidence>
<feature type="domain" description="Zn(2)-C6 fungal-type" evidence="8">
    <location>
        <begin position="47"/>
        <end position="75"/>
    </location>
</feature>
<comment type="caution">
    <text evidence="9">The sequence shown here is derived from an EMBL/GenBank/DDBJ whole genome shotgun (WGS) entry which is preliminary data.</text>
</comment>
<keyword evidence="1" id="KW-0479">Metal-binding</keyword>
<dbReference type="PROSITE" id="PS50048">
    <property type="entry name" value="ZN2_CY6_FUNGAL_2"/>
    <property type="match status" value="1"/>
</dbReference>
<evidence type="ECO:0000256" key="1">
    <source>
        <dbReference type="ARBA" id="ARBA00022723"/>
    </source>
</evidence>
<dbReference type="STRING" id="1093900.A0A507BC86"/>
<keyword evidence="3" id="KW-0805">Transcription regulation</keyword>
<keyword evidence="4" id="KW-0238">DNA-binding</keyword>
<dbReference type="GO" id="GO:0000981">
    <property type="term" value="F:DNA-binding transcription factor activity, RNA polymerase II-specific"/>
    <property type="evidence" value="ECO:0007669"/>
    <property type="project" value="InterPro"/>
</dbReference>
<evidence type="ECO:0000256" key="7">
    <source>
        <dbReference type="SAM" id="MobiDB-lite"/>
    </source>
</evidence>
<evidence type="ECO:0000313" key="10">
    <source>
        <dbReference type="Proteomes" id="UP000319257"/>
    </source>
</evidence>
<protein>
    <recommendedName>
        <fullName evidence="8">Zn(2)-C6 fungal-type domain-containing protein</fullName>
    </recommendedName>
</protein>
<feature type="region of interest" description="Disordered" evidence="7">
    <location>
        <begin position="105"/>
        <end position="125"/>
    </location>
</feature>
<name>A0A507BC86_9PEZI</name>
<evidence type="ECO:0000313" key="9">
    <source>
        <dbReference type="EMBL" id="TPX17517.1"/>
    </source>
</evidence>
<accession>A0A507BC86</accession>
<reference evidence="9 10" key="1">
    <citation type="submission" date="2019-06" db="EMBL/GenBank/DDBJ databases">
        <title>Draft genome sequence of the filamentous fungus Phialemoniopsis curvata isolated from diesel fuel.</title>
        <authorList>
            <person name="Varaljay V.A."/>
            <person name="Lyon W.J."/>
            <person name="Crouch A.L."/>
            <person name="Drake C.E."/>
            <person name="Hollomon J.M."/>
            <person name="Nadeau L.J."/>
            <person name="Nunn H.S."/>
            <person name="Stevenson B.S."/>
            <person name="Bojanowski C.L."/>
            <person name="Crookes-Goodson W.J."/>
        </authorList>
    </citation>
    <scope>NUCLEOTIDE SEQUENCE [LARGE SCALE GENOMIC DNA]</scope>
    <source>
        <strain evidence="9 10">D216</strain>
    </source>
</reference>
<keyword evidence="6" id="KW-0539">Nucleus</keyword>
<feature type="compositionally biased region" description="Polar residues" evidence="7">
    <location>
        <begin position="21"/>
        <end position="39"/>
    </location>
</feature>
<dbReference type="GO" id="GO:0003677">
    <property type="term" value="F:DNA binding"/>
    <property type="evidence" value="ECO:0007669"/>
    <property type="project" value="UniProtKB-KW"/>
</dbReference>
<dbReference type="InterPro" id="IPR036864">
    <property type="entry name" value="Zn2-C6_fun-type_DNA-bd_sf"/>
</dbReference>
<dbReference type="OrthoDB" id="3598904at2759"/>
<keyword evidence="5" id="KW-0804">Transcription</keyword>
<keyword evidence="10" id="KW-1185">Reference proteome</keyword>